<dbReference type="GO" id="GO:0008270">
    <property type="term" value="F:zinc ion binding"/>
    <property type="evidence" value="ECO:0007669"/>
    <property type="project" value="UniProtKB-UniRule"/>
</dbReference>
<keyword evidence="2" id="KW-0862">Zinc</keyword>
<dbReference type="AlphaFoldDB" id="A0A921Q7N4"/>
<gene>
    <name evidence="5" type="ORF">BDA96_10G299600</name>
</gene>
<comment type="function">
    <text evidence="2">Putative transcription activator involved in regulating light control of development.</text>
</comment>
<protein>
    <recommendedName>
        <fullName evidence="2">Protein FAR1-RELATED SEQUENCE</fullName>
    </recommendedName>
</protein>
<keyword evidence="2" id="KW-0539">Nucleus</keyword>
<dbReference type="GO" id="GO:0005634">
    <property type="term" value="C:nucleus"/>
    <property type="evidence" value="ECO:0007669"/>
    <property type="project" value="UniProtKB-SubCell"/>
</dbReference>
<evidence type="ECO:0000259" key="4">
    <source>
        <dbReference type="PROSITE" id="PS50966"/>
    </source>
</evidence>
<evidence type="ECO:0000256" key="1">
    <source>
        <dbReference type="PROSITE-ProRule" id="PRU00325"/>
    </source>
</evidence>
<dbReference type="PANTHER" id="PTHR31669:SF307">
    <property type="entry name" value="PROTEIN FAR1-RELATED SEQUENCE"/>
    <property type="match status" value="1"/>
</dbReference>
<dbReference type="Proteomes" id="UP000807115">
    <property type="component" value="Chromosome 10"/>
</dbReference>
<dbReference type="PANTHER" id="PTHR31669">
    <property type="entry name" value="PROTEIN FAR1-RELATED SEQUENCE 10-RELATED"/>
    <property type="match status" value="1"/>
</dbReference>
<evidence type="ECO:0000313" key="5">
    <source>
        <dbReference type="EMBL" id="KAG0515677.1"/>
    </source>
</evidence>
<keyword evidence="2" id="KW-0479">Metal-binding</keyword>
<dbReference type="EMBL" id="CM027689">
    <property type="protein sequence ID" value="KAG0515677.1"/>
    <property type="molecule type" value="Genomic_DNA"/>
</dbReference>
<comment type="caution">
    <text evidence="5">The sequence shown here is derived from an EMBL/GenBank/DDBJ whole genome shotgun (WGS) entry which is preliminary data.</text>
</comment>
<dbReference type="PROSITE" id="PS50966">
    <property type="entry name" value="ZF_SWIM"/>
    <property type="match status" value="1"/>
</dbReference>
<evidence type="ECO:0000256" key="2">
    <source>
        <dbReference type="RuleBase" id="RU367018"/>
    </source>
</evidence>
<dbReference type="InterPro" id="IPR031052">
    <property type="entry name" value="FHY3/FAR1"/>
</dbReference>
<proteinExistence type="inferred from homology"/>
<reference evidence="5" key="1">
    <citation type="journal article" date="2019" name="BMC Genomics">
        <title>A new reference genome for Sorghum bicolor reveals high levels of sequence similarity between sweet and grain genotypes: implications for the genetics of sugar metabolism.</title>
        <authorList>
            <person name="Cooper E.A."/>
            <person name="Brenton Z.W."/>
            <person name="Flinn B.S."/>
            <person name="Jenkins J."/>
            <person name="Shu S."/>
            <person name="Flowers D."/>
            <person name="Luo F."/>
            <person name="Wang Y."/>
            <person name="Xia P."/>
            <person name="Barry K."/>
            <person name="Daum C."/>
            <person name="Lipzen A."/>
            <person name="Yoshinaga Y."/>
            <person name="Schmutz J."/>
            <person name="Saski C."/>
            <person name="Vermerris W."/>
            <person name="Kresovich S."/>
        </authorList>
    </citation>
    <scope>NUCLEOTIDE SEQUENCE</scope>
</reference>
<reference evidence="5" key="2">
    <citation type="submission" date="2020-10" db="EMBL/GenBank/DDBJ databases">
        <authorList>
            <person name="Cooper E.A."/>
            <person name="Brenton Z.W."/>
            <person name="Flinn B.S."/>
            <person name="Jenkins J."/>
            <person name="Shu S."/>
            <person name="Flowers D."/>
            <person name="Luo F."/>
            <person name="Wang Y."/>
            <person name="Xia P."/>
            <person name="Barry K."/>
            <person name="Daum C."/>
            <person name="Lipzen A."/>
            <person name="Yoshinaga Y."/>
            <person name="Schmutz J."/>
            <person name="Saski C."/>
            <person name="Vermerris W."/>
            <person name="Kresovich S."/>
        </authorList>
    </citation>
    <scope>NUCLEOTIDE SEQUENCE</scope>
</reference>
<comment type="subcellular location">
    <subcellularLocation>
        <location evidence="2">Nucleus</location>
    </subcellularLocation>
</comment>
<feature type="region of interest" description="Disordered" evidence="3">
    <location>
        <begin position="690"/>
        <end position="712"/>
    </location>
</feature>
<evidence type="ECO:0000256" key="3">
    <source>
        <dbReference type="SAM" id="MobiDB-lite"/>
    </source>
</evidence>
<accession>A0A921Q7N4</accession>
<dbReference type="Pfam" id="PF10551">
    <property type="entry name" value="MULE"/>
    <property type="match status" value="1"/>
</dbReference>
<dbReference type="InterPro" id="IPR018289">
    <property type="entry name" value="MULE_transposase_dom"/>
</dbReference>
<keyword evidence="1 2" id="KW-0863">Zinc-finger</keyword>
<name>A0A921Q7N4_SORBI</name>
<evidence type="ECO:0000313" key="6">
    <source>
        <dbReference type="Proteomes" id="UP000807115"/>
    </source>
</evidence>
<dbReference type="GO" id="GO:0006355">
    <property type="term" value="P:regulation of DNA-templated transcription"/>
    <property type="evidence" value="ECO:0007669"/>
    <property type="project" value="UniProtKB-UniRule"/>
</dbReference>
<sequence>MGPIEIALRNAPYKKTQYIFEPLLGITFDSENEAYDFYNMYSCEVGFGIKKDSIARNKNNYQTMREFRCLCSKTGCTAMLRLHRTKDDGWYISAHRAEHNHPLTETCGEKKEWFSHGRIDQGTRDMIRYLRESNVPLTKVHCFMGNMFGSMHNIPITKRSLRSICQQIAKDQMDDDVQKTLNIFRQIRKEDPAFQFSVDFDEDKKIKTLLWINGKSRNQYKCFGDVITFDTTYCTNIYKMPFGLFVGVNNHFQSTIFGGVFMKDETIASFEWVFSEFLSLMGGQLPKTVLTDQCQAMAAALSKVWNGVDAKAKLGPKYKKGSAFRKEFHRIINDIMTIDEFEMAWDLMLGRYDLRDNGYLSNIYKKREKWCKAFFRDTFCARMSSTQRSESANHMLKRFVPRNCSMNRFILHFNKLLFDRNRAEDRAEFDTKFVRNVRRRVWPIEEHAMTFYTAAVYDLFRKEVDKSTDYFAVEKTKNKQFDVVHVKPDRKLPWAREKFTVLINNEGESYECECGLYQNFGVLCSHVLRVMVQLGVSEVPKAHILKRWTRKARDLLPGELRCYQQDTLCMESMTYHHTFLYVNAIKVVQDGNKDLGAFDIAAKYIKKAQKKLKEYYEAKENDNDTGVDSASEKELGLGNSYGAAGSSAMKSDSELLKLRAPAFKRPAGRPIQNRRKGFLEIDGKKRKRNSVNDFGIGTGASSINNEEPNQKKKKKIRCSECQILGHNATKCRKKHIDLNTEIPEF</sequence>
<feature type="domain" description="SWIM-type" evidence="4">
    <location>
        <begin position="499"/>
        <end position="535"/>
    </location>
</feature>
<dbReference type="InterPro" id="IPR007527">
    <property type="entry name" value="Znf_SWIM"/>
</dbReference>
<comment type="similarity">
    <text evidence="2">Belongs to the FHY3/FAR1 family.</text>
</comment>
<organism evidence="5 6">
    <name type="scientific">Sorghum bicolor</name>
    <name type="common">Sorghum</name>
    <name type="synonym">Sorghum vulgare</name>
    <dbReference type="NCBI Taxonomy" id="4558"/>
    <lineage>
        <taxon>Eukaryota</taxon>
        <taxon>Viridiplantae</taxon>
        <taxon>Streptophyta</taxon>
        <taxon>Embryophyta</taxon>
        <taxon>Tracheophyta</taxon>
        <taxon>Spermatophyta</taxon>
        <taxon>Magnoliopsida</taxon>
        <taxon>Liliopsida</taxon>
        <taxon>Poales</taxon>
        <taxon>Poaceae</taxon>
        <taxon>PACMAD clade</taxon>
        <taxon>Panicoideae</taxon>
        <taxon>Andropogonodae</taxon>
        <taxon>Andropogoneae</taxon>
        <taxon>Sorghinae</taxon>
        <taxon>Sorghum</taxon>
    </lineage>
</organism>